<dbReference type="Gene3D" id="2.130.10.10">
    <property type="entry name" value="YVTN repeat-like/Quinoprotein amine dehydrogenase"/>
    <property type="match status" value="2"/>
</dbReference>
<feature type="chain" id="PRO_5046939796" evidence="1">
    <location>
        <begin position="37"/>
        <end position="630"/>
    </location>
</feature>
<dbReference type="Proteomes" id="UP001524642">
    <property type="component" value="Unassembled WGS sequence"/>
</dbReference>
<sequence>MDREAPALLPARSRRSRTGGGLLPALLALAAGGASAAEVPAVVASHSAAGLELKLEVRPAGGPSLRPGEPAVVALNFTSEGGGPARGLKPAAWAQRESNRPLECRERVRTLIENRLGRRADVDLNAWHIAYASDSGAVQVLDPVGGTSRTRSLAVINLRARPGGWAEDQARDALFVALPDTGEVVEIDTMRWRERRRLAVGGRPARMALDPDGVRLWVGQDGAEGTSNEVVAVDRQSGSVVARLPAGPGPHAIASAGTGRAAVASSAGVSLLREGSSEPLPQLGGGFSDMIFSSLADAMLLLDPREGRVLALGQDGGVVGLWPVAPGAAGLFLEPAGRLLFVPEPGEARVTVIDLARGAVAHRVPLGGAPLSVGFSGTQAYVQSEAGATVSLVALGSLVEAGTPAVTSIAAGESGLVAGEALGPMVASGPGGAAMLIAAPNERVVHYYMEGMAAPAGVIRVPQGRPLAITAVDHALRETAPGRYETQAIFPVGGRYVLPVMVQGGGFLHCFSIDLGGEEGLPLSKRLRLELEEPAGRALHAGAPAPLRMRLRGPSDNGQWREAGDLTVRVVQLAGHWQTSVPLRPLGDGLYEAEAVAPPEAGTVNLYVESPSLGLEPGTLPHIMLQAESP</sequence>
<dbReference type="PANTHER" id="PTHR47197">
    <property type="entry name" value="PROTEIN NIRF"/>
    <property type="match status" value="1"/>
</dbReference>
<evidence type="ECO:0000256" key="1">
    <source>
        <dbReference type="SAM" id="SignalP"/>
    </source>
</evidence>
<evidence type="ECO:0000313" key="2">
    <source>
        <dbReference type="EMBL" id="MCR0983635.1"/>
    </source>
</evidence>
<dbReference type="RefSeq" id="WP_257717297.1">
    <property type="nucleotide sequence ID" value="NZ_JANJOU010000014.1"/>
</dbReference>
<keyword evidence="1" id="KW-0732">Signal</keyword>
<feature type="signal peptide" evidence="1">
    <location>
        <begin position="1"/>
        <end position="36"/>
    </location>
</feature>
<accession>A0ABT1X6C5</accession>
<comment type="caution">
    <text evidence="2">The sequence shown here is derived from an EMBL/GenBank/DDBJ whole genome shotgun (WGS) entry which is preliminary data.</text>
</comment>
<dbReference type="InterPro" id="IPR051200">
    <property type="entry name" value="Host-pathogen_enzymatic-act"/>
</dbReference>
<gene>
    <name evidence="2" type="ORF">NRP21_16395</name>
</gene>
<proteinExistence type="predicted"/>
<evidence type="ECO:0000313" key="3">
    <source>
        <dbReference type="Proteomes" id="UP001524642"/>
    </source>
</evidence>
<dbReference type="SUPFAM" id="SSF50974">
    <property type="entry name" value="Nitrous oxide reductase, N-terminal domain"/>
    <property type="match status" value="1"/>
</dbReference>
<reference evidence="2 3" key="1">
    <citation type="submission" date="2022-06" db="EMBL/GenBank/DDBJ databases">
        <title>Roseomonas CN29.</title>
        <authorList>
            <person name="Cheng Y."/>
            <person name="He X."/>
        </authorList>
    </citation>
    <scope>NUCLEOTIDE SEQUENCE [LARGE SCALE GENOMIC DNA]</scope>
    <source>
        <strain evidence="2 3">CN29</strain>
    </source>
</reference>
<protein>
    <submittedName>
        <fullName evidence="2">YncE family protein</fullName>
    </submittedName>
</protein>
<keyword evidence="3" id="KW-1185">Reference proteome</keyword>
<dbReference type="InterPro" id="IPR011045">
    <property type="entry name" value="N2O_reductase_N"/>
</dbReference>
<dbReference type="PANTHER" id="PTHR47197:SF3">
    <property type="entry name" value="DIHYDRO-HEME D1 DEHYDROGENASE"/>
    <property type="match status" value="1"/>
</dbReference>
<name>A0ABT1X6C5_9PROT</name>
<organism evidence="2 3">
    <name type="scientific">Roseomonas populi</name>
    <dbReference type="NCBI Taxonomy" id="3121582"/>
    <lineage>
        <taxon>Bacteria</taxon>
        <taxon>Pseudomonadati</taxon>
        <taxon>Pseudomonadota</taxon>
        <taxon>Alphaproteobacteria</taxon>
        <taxon>Acetobacterales</taxon>
        <taxon>Roseomonadaceae</taxon>
        <taxon>Roseomonas</taxon>
    </lineage>
</organism>
<dbReference type="EMBL" id="JANJOU010000014">
    <property type="protein sequence ID" value="MCR0983635.1"/>
    <property type="molecule type" value="Genomic_DNA"/>
</dbReference>
<dbReference type="InterPro" id="IPR015943">
    <property type="entry name" value="WD40/YVTN_repeat-like_dom_sf"/>
</dbReference>